<evidence type="ECO:0000313" key="1">
    <source>
        <dbReference type="EMBL" id="PTW49289.1"/>
    </source>
</evidence>
<gene>
    <name evidence="1" type="ORF">C8J25_101797</name>
</gene>
<sequence>MATVRALNIYEPERSSPQGDVDASIILLDFEGEKFVQIDTYGSKDRKFVGKRSQSLRLSKEAFEQLMKLGTAHFAQGQ</sequence>
<dbReference type="GeneID" id="91004868"/>
<evidence type="ECO:0008006" key="3">
    <source>
        <dbReference type="Google" id="ProtNLM"/>
    </source>
</evidence>
<dbReference type="EMBL" id="QAYE01000001">
    <property type="protein sequence ID" value="PTW49289.1"/>
    <property type="molecule type" value="Genomic_DNA"/>
</dbReference>
<dbReference type="Proteomes" id="UP000244013">
    <property type="component" value="Unassembled WGS sequence"/>
</dbReference>
<dbReference type="AlphaFoldDB" id="A0A2T5UCQ5"/>
<dbReference type="RefSeq" id="WP_107952278.1">
    <property type="nucleotide sequence ID" value="NZ_QAYE01000001.1"/>
</dbReference>
<accession>A0A2T5UCQ5</accession>
<dbReference type="OrthoDB" id="9155240at2"/>
<name>A0A2T5UCQ5_9SPHN</name>
<comment type="caution">
    <text evidence="1">The sequence shown here is derived from an EMBL/GenBank/DDBJ whole genome shotgun (WGS) entry which is preliminary data.</text>
</comment>
<proteinExistence type="predicted"/>
<protein>
    <recommendedName>
        <fullName evidence="3">Methionyl-tRNA formyltransferase</fullName>
    </recommendedName>
</protein>
<reference evidence="1 2" key="1">
    <citation type="submission" date="2018-04" db="EMBL/GenBank/DDBJ databases">
        <title>Genomic Encyclopedia of Type Strains, Phase III (KMG-III): the genomes of soil and plant-associated and newly described type strains.</title>
        <authorList>
            <person name="Whitman W."/>
        </authorList>
    </citation>
    <scope>NUCLEOTIDE SEQUENCE [LARGE SCALE GENOMIC DNA]</scope>
    <source>
        <strain evidence="1 2">MA-olki</strain>
    </source>
</reference>
<evidence type="ECO:0000313" key="2">
    <source>
        <dbReference type="Proteomes" id="UP000244013"/>
    </source>
</evidence>
<organism evidence="1 2">
    <name type="scientific">Sphingomonas faeni</name>
    <dbReference type="NCBI Taxonomy" id="185950"/>
    <lineage>
        <taxon>Bacteria</taxon>
        <taxon>Pseudomonadati</taxon>
        <taxon>Pseudomonadota</taxon>
        <taxon>Alphaproteobacteria</taxon>
        <taxon>Sphingomonadales</taxon>
        <taxon>Sphingomonadaceae</taxon>
        <taxon>Sphingomonas</taxon>
    </lineage>
</organism>